<name>A0ABZ3IMN5_9FIRM</name>
<dbReference type="Pfam" id="PF18907">
    <property type="entry name" value="DUF5662"/>
    <property type="match status" value="1"/>
</dbReference>
<evidence type="ECO:0000313" key="1">
    <source>
        <dbReference type="EMBL" id="XFO66969.1"/>
    </source>
</evidence>
<keyword evidence="2" id="KW-1185">Reference proteome</keyword>
<reference evidence="1" key="1">
    <citation type="submission" date="2024-05" db="EMBL/GenBank/DDBJ databases">
        <title>Isolation and characterization of Sporomusa carbonis sp. nov., a carboxydotrophic hydrogenogen in the genus of Sporomusa isolated from a charcoal burning pile.</title>
        <authorList>
            <person name="Boeer T."/>
            <person name="Rosenbaum F."/>
            <person name="Eysell L."/>
            <person name="Mueller V."/>
            <person name="Daniel R."/>
            <person name="Poehlein A."/>
        </authorList>
    </citation>
    <scope>NUCLEOTIDE SEQUENCE [LARGE SCALE GENOMIC DNA]</scope>
    <source>
        <strain evidence="1">DSM 10669</strain>
    </source>
</reference>
<gene>
    <name evidence="1" type="ORF">SPSIL_031400</name>
</gene>
<organism evidence="1 2">
    <name type="scientific">Sporomusa silvacetica DSM 10669</name>
    <dbReference type="NCBI Taxonomy" id="1123289"/>
    <lineage>
        <taxon>Bacteria</taxon>
        <taxon>Bacillati</taxon>
        <taxon>Bacillota</taxon>
        <taxon>Negativicutes</taxon>
        <taxon>Selenomonadales</taxon>
        <taxon>Sporomusaceae</taxon>
        <taxon>Sporomusa</taxon>
    </lineage>
</organism>
<evidence type="ECO:0000313" key="2">
    <source>
        <dbReference type="Proteomes" id="UP000216752"/>
    </source>
</evidence>
<protein>
    <submittedName>
        <fullName evidence="1">Uncharacterized protein</fullName>
    </submittedName>
</protein>
<dbReference type="RefSeq" id="WP_094605093.1">
    <property type="nucleotide sequence ID" value="NZ_CP155573.1"/>
</dbReference>
<dbReference type="EMBL" id="CP155573">
    <property type="protein sequence ID" value="XFO66969.1"/>
    <property type="molecule type" value="Genomic_DNA"/>
</dbReference>
<accession>A0ABZ3IMN5</accession>
<dbReference type="Proteomes" id="UP000216752">
    <property type="component" value="Chromosome"/>
</dbReference>
<proteinExistence type="predicted"/>
<dbReference type="InterPro" id="IPR043721">
    <property type="entry name" value="DUF5662"/>
</dbReference>
<sequence>MNTIGRNIKYIKYVLRHKLYVFLEACKLGIPWRGLVHDFSKFSLVEWKPRVQRFSGKCLKRDDGTFDLSKANNDLIMSWIEHYRKNPHHWQWWVTFLDTGSMVTLPMSDEYRREMLADWLAVSRMPDRLDVIPWYLQNKDKIILHPETREWIETKLGIFYGALTANN</sequence>